<keyword evidence="4 5" id="KW-0408">Iron</keyword>
<dbReference type="GO" id="GO:0004497">
    <property type="term" value="F:monooxygenase activity"/>
    <property type="evidence" value="ECO:0007669"/>
    <property type="project" value="InterPro"/>
</dbReference>
<dbReference type="GO" id="GO:0005506">
    <property type="term" value="F:iron ion binding"/>
    <property type="evidence" value="ECO:0007669"/>
    <property type="project" value="InterPro"/>
</dbReference>
<dbReference type="InterPro" id="IPR036396">
    <property type="entry name" value="Cyt_P450_sf"/>
</dbReference>
<dbReference type="SUPFAM" id="SSF48264">
    <property type="entry name" value="Cytochrome P450"/>
    <property type="match status" value="1"/>
</dbReference>
<dbReference type="FunFam" id="1.10.630.10:FF:000090">
    <property type="entry name" value="Cytochrome P450 monooxygenase"/>
    <property type="match status" value="1"/>
</dbReference>
<dbReference type="PANTHER" id="PTHR24305:SF87">
    <property type="entry name" value="CYTOCHROME P450 MONOOXYGENASE ALND-RELATED"/>
    <property type="match status" value="1"/>
</dbReference>
<comment type="caution">
    <text evidence="6">The sequence shown here is derived from an EMBL/GenBank/DDBJ whole genome shotgun (WGS) entry which is preliminary data.</text>
</comment>
<evidence type="ECO:0000313" key="6">
    <source>
        <dbReference type="EMBL" id="RAR02114.1"/>
    </source>
</evidence>
<dbReference type="Gene3D" id="1.10.630.10">
    <property type="entry name" value="Cytochrome P450"/>
    <property type="match status" value="1"/>
</dbReference>
<dbReference type="GO" id="GO:0016705">
    <property type="term" value="F:oxidoreductase activity, acting on paired donors, with incorporation or reduction of molecular oxygen"/>
    <property type="evidence" value="ECO:0007669"/>
    <property type="project" value="InterPro"/>
</dbReference>
<comment type="similarity">
    <text evidence="2">Belongs to the cytochrome P450 family.</text>
</comment>
<accession>A0A364MTH4</accession>
<dbReference type="PRINTS" id="PR00385">
    <property type="entry name" value="P450"/>
</dbReference>
<evidence type="ECO:0000256" key="5">
    <source>
        <dbReference type="PIRSR" id="PIRSR602403-1"/>
    </source>
</evidence>
<keyword evidence="5" id="KW-0349">Heme</keyword>
<dbReference type="InterPro" id="IPR002403">
    <property type="entry name" value="Cyt_P450_E_grp-IV"/>
</dbReference>
<evidence type="ECO:0000256" key="1">
    <source>
        <dbReference type="ARBA" id="ARBA00001971"/>
    </source>
</evidence>
<sequence>MTVKGFYLVGQDKNVYHQDIDIEQCDDFNALQIAVAEQYNIIQSTGIGLQDAQGQDLPDLDAVLDCDDDLGITVDGQAIRDPAGPEGLPFLGSYYEVFPDHLGNHARLFQKYGSMIKYDTLGKSNFLTNDPAIATVAFQESAFFTKLITPDHPLHGIKQNTALFVSDTDTDAWRQSHKFIPPSMAPKAVRHYTPLMEACVKDSFKVFDKLDEEGEAWNVYQYMLKLASQTVFKFSLGYDAHHFDTPDSPLSELVLLIAYSLSLNKKIMSRGAWYSKLSVIPLTDPWKLQHIQGKLWNIVVSAIEGAPKGDTDDDLPLHSAALGASCVVDYLKRATDDQGNKLPVELVVPNMVVMSGAGFTTTSSLLSWLIYALVEYEGNQDRLLQELVDAGVSEETKWTPELSDGLPFLDKFVKETQRLHNPSFQPGRTAKVDCIVPGGYKLAAGSVLIPALHAIHNNPKIWSNPDRFDPDRWGTEEVANRPKNSYIPFATGPRSCIGFNFALGEVKVLIPELVYRYEFFKEGDEAVTYDPEFQLIRPMNLYVRAKRRTTWPKPSPGAVKIAQDYAPGEAKPPI</sequence>
<name>A0A364MTH4_STELY</name>
<dbReference type="STRING" id="183478.A0A364MTH4"/>
<feature type="binding site" description="axial binding residue" evidence="5">
    <location>
        <position position="496"/>
    </location>
    <ligand>
        <name>heme</name>
        <dbReference type="ChEBI" id="CHEBI:30413"/>
    </ligand>
    <ligandPart>
        <name>Fe</name>
        <dbReference type="ChEBI" id="CHEBI:18248"/>
    </ligandPart>
</feature>
<dbReference type="Pfam" id="PF00067">
    <property type="entry name" value="p450"/>
    <property type="match status" value="1"/>
</dbReference>
<dbReference type="InterPro" id="IPR050121">
    <property type="entry name" value="Cytochrome_P450_monoxygenase"/>
</dbReference>
<keyword evidence="7" id="KW-1185">Reference proteome</keyword>
<dbReference type="InterPro" id="IPR001128">
    <property type="entry name" value="Cyt_P450"/>
</dbReference>
<dbReference type="GO" id="GO:0020037">
    <property type="term" value="F:heme binding"/>
    <property type="evidence" value="ECO:0007669"/>
    <property type="project" value="InterPro"/>
</dbReference>
<dbReference type="CDD" id="cd00302">
    <property type="entry name" value="cytochrome_P450"/>
    <property type="match status" value="1"/>
</dbReference>
<dbReference type="PRINTS" id="PR00465">
    <property type="entry name" value="EP450IV"/>
</dbReference>
<comment type="cofactor">
    <cofactor evidence="1 5">
        <name>heme</name>
        <dbReference type="ChEBI" id="CHEBI:30413"/>
    </cofactor>
</comment>
<dbReference type="Proteomes" id="UP000249619">
    <property type="component" value="Unassembled WGS sequence"/>
</dbReference>
<dbReference type="PANTHER" id="PTHR24305">
    <property type="entry name" value="CYTOCHROME P450"/>
    <property type="match status" value="1"/>
</dbReference>
<evidence type="ECO:0000256" key="4">
    <source>
        <dbReference type="ARBA" id="ARBA00023004"/>
    </source>
</evidence>
<evidence type="ECO:0000313" key="7">
    <source>
        <dbReference type="Proteomes" id="UP000249619"/>
    </source>
</evidence>
<evidence type="ECO:0000256" key="2">
    <source>
        <dbReference type="ARBA" id="ARBA00010617"/>
    </source>
</evidence>
<organism evidence="6 7">
    <name type="scientific">Stemphylium lycopersici</name>
    <name type="common">Tomato gray leaf spot disease fungus</name>
    <name type="synonym">Thyrospora lycopersici</name>
    <dbReference type="NCBI Taxonomy" id="183478"/>
    <lineage>
        <taxon>Eukaryota</taxon>
        <taxon>Fungi</taxon>
        <taxon>Dikarya</taxon>
        <taxon>Ascomycota</taxon>
        <taxon>Pezizomycotina</taxon>
        <taxon>Dothideomycetes</taxon>
        <taxon>Pleosporomycetidae</taxon>
        <taxon>Pleosporales</taxon>
        <taxon>Pleosporineae</taxon>
        <taxon>Pleosporaceae</taxon>
        <taxon>Stemphylium</taxon>
    </lineage>
</organism>
<proteinExistence type="inferred from homology"/>
<gene>
    <name evidence="6" type="ORF">DDE83_008679</name>
</gene>
<evidence type="ECO:0000256" key="3">
    <source>
        <dbReference type="ARBA" id="ARBA00022723"/>
    </source>
</evidence>
<reference evidence="7" key="1">
    <citation type="submission" date="2018-05" db="EMBL/GenBank/DDBJ databases">
        <title>Draft genome sequence of Stemphylium lycopersici strain CIDEFI 213.</title>
        <authorList>
            <person name="Medina R."/>
            <person name="Franco M.E.E."/>
            <person name="Lucentini C.G."/>
            <person name="Saparrat M.C.N."/>
            <person name="Balatti P.A."/>
        </authorList>
    </citation>
    <scope>NUCLEOTIDE SEQUENCE [LARGE SCALE GENOMIC DNA]</scope>
    <source>
        <strain evidence="7">CIDEFI 213</strain>
    </source>
</reference>
<dbReference type="AlphaFoldDB" id="A0A364MTH4"/>
<dbReference type="OrthoDB" id="1470350at2759"/>
<dbReference type="EMBL" id="QGDH01000229">
    <property type="protein sequence ID" value="RAR02114.1"/>
    <property type="molecule type" value="Genomic_DNA"/>
</dbReference>
<keyword evidence="3 5" id="KW-0479">Metal-binding</keyword>
<protein>
    <submittedName>
        <fullName evidence="6">Cytochrome p450</fullName>
    </submittedName>
</protein>